<dbReference type="PANTHER" id="PTHR43157">
    <property type="entry name" value="PHOSPHATIDYLINOSITOL-GLYCAN BIOSYNTHESIS CLASS F PROTEIN-RELATED"/>
    <property type="match status" value="1"/>
</dbReference>
<dbReference type="Pfam" id="PF00106">
    <property type="entry name" value="adh_short"/>
    <property type="match status" value="1"/>
</dbReference>
<protein>
    <recommendedName>
        <fullName evidence="4">Alcohol dehydrogenase</fullName>
    </recommendedName>
</protein>
<evidence type="ECO:0000256" key="1">
    <source>
        <dbReference type="ARBA" id="ARBA00023002"/>
    </source>
</evidence>
<keyword evidence="3" id="KW-1185">Reference proteome</keyword>
<sequence length="353" mass="38502">MSSFFTLLSEKRNFPKPVSESFAGRTILVTGATSGIGLEAAKKLAVLHANKLIITARNESKANAAKKEVEAFVRASSSIQAADLDSQIVTRVLDMGSFASVQAFVRNLQADFPRLDGVVLNAGAIFTEWGQSEDGWENNIHVNALSTFLLGVLLLPLLIAQADTGKSAYRPHLTFVSSGMAWVVNADKEKAWTASDEALEFVSVQKNFPPGGVGGQTQYARSKLILEYAIRQLADSPAIKGADGHPKVIINSTCPGVTKSDLGRRFTSFVFKIAVWIFFNLFSRETEQGANTLLSALLQGEDLHGHMWKNDQKYQPKGIYVTPDGKKLGDKVWRDVRQVTLKADPSTKAYLPA</sequence>
<dbReference type="PANTHER" id="PTHR43157:SF22">
    <property type="entry name" value="SHORT-CHAIN DEHYDROGENASE_REDUCTASE PHMF"/>
    <property type="match status" value="1"/>
</dbReference>
<name>A0A072PBH8_9EURO</name>
<dbReference type="EMBL" id="AMGV01000004">
    <property type="protein sequence ID" value="KEF57459.1"/>
    <property type="molecule type" value="Genomic_DNA"/>
</dbReference>
<dbReference type="HOGENOM" id="CLU_010194_44_4_1"/>
<comment type="caution">
    <text evidence="2">The sequence shown here is derived from an EMBL/GenBank/DDBJ whole genome shotgun (WGS) entry which is preliminary data.</text>
</comment>
<dbReference type="SUPFAM" id="SSF51735">
    <property type="entry name" value="NAD(P)-binding Rossmann-fold domains"/>
    <property type="match status" value="1"/>
</dbReference>
<keyword evidence="1" id="KW-0560">Oxidoreductase</keyword>
<dbReference type="STRING" id="1182545.A0A072PBH8"/>
<evidence type="ECO:0008006" key="4">
    <source>
        <dbReference type="Google" id="ProtNLM"/>
    </source>
</evidence>
<dbReference type="RefSeq" id="XP_013260049.1">
    <property type="nucleotide sequence ID" value="XM_013404595.1"/>
</dbReference>
<dbReference type="PRINTS" id="PR00081">
    <property type="entry name" value="GDHRDH"/>
</dbReference>
<organism evidence="2 3">
    <name type="scientific">Exophiala aquamarina CBS 119918</name>
    <dbReference type="NCBI Taxonomy" id="1182545"/>
    <lineage>
        <taxon>Eukaryota</taxon>
        <taxon>Fungi</taxon>
        <taxon>Dikarya</taxon>
        <taxon>Ascomycota</taxon>
        <taxon>Pezizomycotina</taxon>
        <taxon>Eurotiomycetes</taxon>
        <taxon>Chaetothyriomycetidae</taxon>
        <taxon>Chaetothyriales</taxon>
        <taxon>Herpotrichiellaceae</taxon>
        <taxon>Exophiala</taxon>
    </lineage>
</organism>
<dbReference type="AlphaFoldDB" id="A0A072PBH8"/>
<dbReference type="InterPro" id="IPR036291">
    <property type="entry name" value="NAD(P)-bd_dom_sf"/>
</dbReference>
<dbReference type="GO" id="GO:0016491">
    <property type="term" value="F:oxidoreductase activity"/>
    <property type="evidence" value="ECO:0007669"/>
    <property type="project" value="UniProtKB-KW"/>
</dbReference>
<proteinExistence type="predicted"/>
<dbReference type="OrthoDB" id="542013at2759"/>
<dbReference type="Proteomes" id="UP000027920">
    <property type="component" value="Unassembled WGS sequence"/>
</dbReference>
<dbReference type="VEuPathDB" id="FungiDB:A1O9_05376"/>
<dbReference type="InterPro" id="IPR002347">
    <property type="entry name" value="SDR_fam"/>
</dbReference>
<reference evidence="2 3" key="1">
    <citation type="submission" date="2013-03" db="EMBL/GenBank/DDBJ databases">
        <title>The Genome Sequence of Exophiala aquamarina CBS 119918.</title>
        <authorList>
            <consortium name="The Broad Institute Genomics Platform"/>
            <person name="Cuomo C."/>
            <person name="de Hoog S."/>
            <person name="Gorbushina A."/>
            <person name="Walker B."/>
            <person name="Young S.K."/>
            <person name="Zeng Q."/>
            <person name="Gargeya S."/>
            <person name="Fitzgerald M."/>
            <person name="Haas B."/>
            <person name="Abouelleil A."/>
            <person name="Allen A.W."/>
            <person name="Alvarado L."/>
            <person name="Arachchi H.M."/>
            <person name="Berlin A.M."/>
            <person name="Chapman S.B."/>
            <person name="Gainer-Dewar J."/>
            <person name="Goldberg J."/>
            <person name="Griggs A."/>
            <person name="Gujja S."/>
            <person name="Hansen M."/>
            <person name="Howarth C."/>
            <person name="Imamovic A."/>
            <person name="Ireland A."/>
            <person name="Larimer J."/>
            <person name="McCowan C."/>
            <person name="Murphy C."/>
            <person name="Pearson M."/>
            <person name="Poon T.W."/>
            <person name="Priest M."/>
            <person name="Roberts A."/>
            <person name="Saif S."/>
            <person name="Shea T."/>
            <person name="Sisk P."/>
            <person name="Sykes S."/>
            <person name="Wortman J."/>
            <person name="Nusbaum C."/>
            <person name="Birren B."/>
        </authorList>
    </citation>
    <scope>NUCLEOTIDE SEQUENCE [LARGE SCALE GENOMIC DNA]</scope>
    <source>
        <strain evidence="2 3">CBS 119918</strain>
    </source>
</reference>
<accession>A0A072PBH8</accession>
<evidence type="ECO:0000313" key="2">
    <source>
        <dbReference type="EMBL" id="KEF57459.1"/>
    </source>
</evidence>
<dbReference type="Gene3D" id="3.40.50.720">
    <property type="entry name" value="NAD(P)-binding Rossmann-like Domain"/>
    <property type="match status" value="1"/>
</dbReference>
<gene>
    <name evidence="2" type="ORF">A1O9_05376</name>
</gene>
<dbReference type="GeneID" id="25280302"/>
<evidence type="ECO:0000313" key="3">
    <source>
        <dbReference type="Proteomes" id="UP000027920"/>
    </source>
</evidence>